<evidence type="ECO:0000313" key="3">
    <source>
        <dbReference type="Proteomes" id="UP000663865"/>
    </source>
</evidence>
<comment type="caution">
    <text evidence="1">The sequence shown here is derived from an EMBL/GenBank/DDBJ whole genome shotgun (WGS) entry which is preliminary data.</text>
</comment>
<accession>A0A818J5Z1</accession>
<dbReference type="EMBL" id="CAJOBS010000204">
    <property type="protein sequence ID" value="CAF4522983.1"/>
    <property type="molecule type" value="Genomic_DNA"/>
</dbReference>
<organism evidence="1 3">
    <name type="scientific">Rotaria socialis</name>
    <dbReference type="NCBI Taxonomy" id="392032"/>
    <lineage>
        <taxon>Eukaryota</taxon>
        <taxon>Metazoa</taxon>
        <taxon>Spiralia</taxon>
        <taxon>Gnathifera</taxon>
        <taxon>Rotifera</taxon>
        <taxon>Eurotatoria</taxon>
        <taxon>Bdelloidea</taxon>
        <taxon>Philodinida</taxon>
        <taxon>Philodinidae</taxon>
        <taxon>Rotaria</taxon>
    </lineage>
</organism>
<gene>
    <name evidence="1" type="ORF">KIK155_LOCUS17449</name>
    <name evidence="2" type="ORF">TOA249_LOCUS5149</name>
</gene>
<sequence>MEEFELQEIQPKIVLFKLPFANKKCPLILSEQGNATALYRYSNSGPFVELLDPLSINLLPALKFSIIQGDFCIFNFGIIENLDLIPPMLEQLKERCSHIHKDLYKHIIDNTLMKQSFDSLLNIIPFDPHTELVSEIYEKSKTTFRIVFFAQTNDLPTIKNRSNDPILSLFHCICIKS</sequence>
<evidence type="ECO:0000313" key="2">
    <source>
        <dbReference type="EMBL" id="CAF4522983.1"/>
    </source>
</evidence>
<proteinExistence type="predicted"/>
<evidence type="ECO:0000313" key="1">
    <source>
        <dbReference type="EMBL" id="CAF3530829.1"/>
    </source>
</evidence>
<dbReference type="EMBL" id="CAJNYV010003047">
    <property type="protein sequence ID" value="CAF3530829.1"/>
    <property type="molecule type" value="Genomic_DNA"/>
</dbReference>
<dbReference type="AlphaFoldDB" id="A0A818J5Z1"/>
<protein>
    <submittedName>
        <fullName evidence="1">Uncharacterized protein</fullName>
    </submittedName>
</protein>
<reference evidence="1" key="1">
    <citation type="submission" date="2021-02" db="EMBL/GenBank/DDBJ databases">
        <authorList>
            <person name="Nowell W R."/>
        </authorList>
    </citation>
    <scope>NUCLEOTIDE SEQUENCE</scope>
</reference>
<dbReference type="Proteomes" id="UP000663838">
    <property type="component" value="Unassembled WGS sequence"/>
</dbReference>
<dbReference type="Proteomes" id="UP000663865">
    <property type="component" value="Unassembled WGS sequence"/>
</dbReference>
<name>A0A818J5Z1_9BILA</name>